<gene>
    <name evidence="3" type="ORF">QYE77_05270</name>
</gene>
<evidence type="ECO:0000256" key="2">
    <source>
        <dbReference type="SAM" id="MobiDB-lite"/>
    </source>
</evidence>
<organism evidence="3 4">
    <name type="scientific">Thermanaerothrix solaris</name>
    <dbReference type="NCBI Taxonomy" id="3058434"/>
    <lineage>
        <taxon>Bacteria</taxon>
        <taxon>Bacillati</taxon>
        <taxon>Chloroflexota</taxon>
        <taxon>Anaerolineae</taxon>
        <taxon>Anaerolineales</taxon>
        <taxon>Anaerolineaceae</taxon>
        <taxon>Thermanaerothrix</taxon>
    </lineage>
</organism>
<dbReference type="EMBL" id="JAUHMF010000001">
    <property type="protein sequence ID" value="MDT8897669.1"/>
    <property type="molecule type" value="Genomic_DNA"/>
</dbReference>
<keyword evidence="4" id="KW-1185">Reference proteome</keyword>
<dbReference type="InterPro" id="IPR007809">
    <property type="entry name" value="FlgN-like"/>
</dbReference>
<keyword evidence="3" id="KW-0969">Cilium</keyword>
<protein>
    <submittedName>
        <fullName evidence="3">Flagellar protein FlgN</fullName>
    </submittedName>
</protein>
<dbReference type="Pfam" id="PF05130">
    <property type="entry name" value="FlgN"/>
    <property type="match status" value="1"/>
</dbReference>
<feature type="region of interest" description="Disordered" evidence="2">
    <location>
        <begin position="153"/>
        <end position="174"/>
    </location>
</feature>
<dbReference type="Gene3D" id="1.20.58.300">
    <property type="entry name" value="FlgN-like"/>
    <property type="match status" value="1"/>
</dbReference>
<proteinExistence type="predicted"/>
<comment type="caution">
    <text evidence="3">The sequence shown here is derived from an EMBL/GenBank/DDBJ whole genome shotgun (WGS) entry which is preliminary data.</text>
</comment>
<keyword evidence="3" id="KW-0966">Cell projection</keyword>
<accession>A0ABU3NLH8</accession>
<evidence type="ECO:0000313" key="3">
    <source>
        <dbReference type="EMBL" id="MDT8897669.1"/>
    </source>
</evidence>
<feature type="compositionally biased region" description="Polar residues" evidence="2">
    <location>
        <begin position="155"/>
        <end position="165"/>
    </location>
</feature>
<dbReference type="SUPFAM" id="SSF140566">
    <property type="entry name" value="FlgN-like"/>
    <property type="match status" value="1"/>
</dbReference>
<dbReference type="Proteomes" id="UP001254165">
    <property type="component" value="Unassembled WGS sequence"/>
</dbReference>
<dbReference type="InterPro" id="IPR036679">
    <property type="entry name" value="FlgN-like_sf"/>
</dbReference>
<evidence type="ECO:0000313" key="4">
    <source>
        <dbReference type="Proteomes" id="UP001254165"/>
    </source>
</evidence>
<evidence type="ECO:0000256" key="1">
    <source>
        <dbReference type="ARBA" id="ARBA00022795"/>
    </source>
</evidence>
<reference evidence="3 4" key="1">
    <citation type="submission" date="2023-07" db="EMBL/GenBank/DDBJ databases">
        <title>Novel species of Thermanaerothrix with wide hydrolytic capabilities.</title>
        <authorList>
            <person name="Zayulina K.S."/>
            <person name="Podosokorskaya O.A."/>
            <person name="Elcheninov A.G."/>
        </authorList>
    </citation>
    <scope>NUCLEOTIDE SEQUENCE [LARGE SCALE GENOMIC DNA]</scope>
    <source>
        <strain evidence="3 4">4228-RoL</strain>
    </source>
</reference>
<dbReference type="RefSeq" id="WP_315624332.1">
    <property type="nucleotide sequence ID" value="NZ_JAUHMF010000001.1"/>
</dbReference>
<keyword evidence="1" id="KW-1005">Bacterial flagellum biogenesis</keyword>
<name>A0ABU3NLH8_9CHLR</name>
<sequence length="174" mass="19768">MDTNPQFQATLESLEQVMVRQFNLLQELLSLTRAERDALYRNDTTLLMPLVERKEALLDQIVLLEDQRRMETERLSRHLQAGIGEALSLHQLLPHIPSPRSERIQRLSEGILSLANQVRQTNEHNALLVTNAIEWVSATQAFILGLYTQPDGYSPTGQRSTSVPLVNSDVERTV</sequence>
<keyword evidence="3" id="KW-0282">Flagellum</keyword>